<protein>
    <submittedName>
        <fullName evidence="2">Uncharacterized protein</fullName>
    </submittedName>
</protein>
<comment type="caution">
    <text evidence="2">The sequence shown here is derived from an EMBL/GenBank/DDBJ whole genome shotgun (WGS) entry which is preliminary data.</text>
</comment>
<reference evidence="2" key="1">
    <citation type="submission" date="2023-01" db="EMBL/GenBank/DDBJ databases">
        <authorList>
            <person name="Piombo E."/>
        </authorList>
    </citation>
    <scope>NUCLEOTIDE SEQUENCE</scope>
</reference>
<gene>
    <name evidence="2" type="ORF">CCHLO57077_00014442</name>
</gene>
<sequence length="118" mass="13191">MPEADTPSSSPFTLLEGTERIDPCFFSKFVGIEGGYADETVIRPDHPRTLKRLLRQVSYSMSSVNGQDSRPPAAESHERRAASSHVFRCQHISLTQSLQHIGLVQPLLQPIIHIQRKG</sequence>
<evidence type="ECO:0000313" key="2">
    <source>
        <dbReference type="EMBL" id="CAI6097330.1"/>
    </source>
</evidence>
<evidence type="ECO:0000256" key="1">
    <source>
        <dbReference type="SAM" id="MobiDB-lite"/>
    </source>
</evidence>
<organism evidence="2 3">
    <name type="scientific">Clonostachys chloroleuca</name>
    <dbReference type="NCBI Taxonomy" id="1926264"/>
    <lineage>
        <taxon>Eukaryota</taxon>
        <taxon>Fungi</taxon>
        <taxon>Dikarya</taxon>
        <taxon>Ascomycota</taxon>
        <taxon>Pezizomycotina</taxon>
        <taxon>Sordariomycetes</taxon>
        <taxon>Hypocreomycetidae</taxon>
        <taxon>Hypocreales</taxon>
        <taxon>Bionectriaceae</taxon>
        <taxon>Clonostachys</taxon>
    </lineage>
</organism>
<evidence type="ECO:0000313" key="3">
    <source>
        <dbReference type="Proteomes" id="UP001160390"/>
    </source>
</evidence>
<proteinExistence type="predicted"/>
<dbReference type="Proteomes" id="UP001160390">
    <property type="component" value="Unassembled WGS sequence"/>
</dbReference>
<keyword evidence="3" id="KW-1185">Reference proteome</keyword>
<name>A0AA35MHL6_9HYPO</name>
<dbReference type="EMBL" id="CABFNP030001291">
    <property type="protein sequence ID" value="CAI6097330.1"/>
    <property type="molecule type" value="Genomic_DNA"/>
</dbReference>
<accession>A0AA35MHL6</accession>
<feature type="region of interest" description="Disordered" evidence="1">
    <location>
        <begin position="61"/>
        <end position="82"/>
    </location>
</feature>
<dbReference type="AlphaFoldDB" id="A0AA35MHL6"/>